<accession>A0A409VJF3</accession>
<dbReference type="STRING" id="181874.A0A409VJF3"/>
<name>A0A409VJF3_9AGAR</name>
<dbReference type="InParanoid" id="A0A409VJF3"/>
<reference evidence="3 4" key="1">
    <citation type="journal article" date="2018" name="Evol. Lett.">
        <title>Horizontal gene cluster transfer increased hallucinogenic mushroom diversity.</title>
        <authorList>
            <person name="Reynolds H.T."/>
            <person name="Vijayakumar V."/>
            <person name="Gluck-Thaler E."/>
            <person name="Korotkin H.B."/>
            <person name="Matheny P.B."/>
            <person name="Slot J.C."/>
        </authorList>
    </citation>
    <scope>NUCLEOTIDE SEQUENCE [LARGE SCALE GENOMIC DNA]</scope>
    <source>
        <strain evidence="3 4">2629</strain>
    </source>
</reference>
<evidence type="ECO:0000256" key="2">
    <source>
        <dbReference type="SAM" id="SignalP"/>
    </source>
</evidence>
<dbReference type="PANTHER" id="PTHR34883:SF15">
    <property type="entry name" value="EXTRACELLULAR SERINE-RICH PROTEIN"/>
    <property type="match status" value="1"/>
</dbReference>
<dbReference type="PANTHER" id="PTHR34883">
    <property type="entry name" value="SERINE-RICH PROTEIN, PUTATIVE-RELATED-RELATED"/>
    <property type="match status" value="1"/>
</dbReference>
<dbReference type="SUPFAM" id="SSF49503">
    <property type="entry name" value="Cupredoxins"/>
    <property type="match status" value="1"/>
</dbReference>
<dbReference type="OrthoDB" id="1921208at2759"/>
<proteinExistence type="predicted"/>
<gene>
    <name evidence="3" type="ORF">CVT24_007220</name>
</gene>
<feature type="region of interest" description="Disordered" evidence="1">
    <location>
        <begin position="145"/>
        <end position="169"/>
    </location>
</feature>
<keyword evidence="4" id="KW-1185">Reference proteome</keyword>
<dbReference type="EMBL" id="NHTK01006044">
    <property type="protein sequence ID" value="PPQ66391.1"/>
    <property type="molecule type" value="Genomic_DNA"/>
</dbReference>
<organism evidence="3 4">
    <name type="scientific">Panaeolus cyanescens</name>
    <dbReference type="NCBI Taxonomy" id="181874"/>
    <lineage>
        <taxon>Eukaryota</taxon>
        <taxon>Fungi</taxon>
        <taxon>Dikarya</taxon>
        <taxon>Basidiomycota</taxon>
        <taxon>Agaricomycotina</taxon>
        <taxon>Agaricomycetes</taxon>
        <taxon>Agaricomycetidae</taxon>
        <taxon>Agaricales</taxon>
        <taxon>Agaricineae</taxon>
        <taxon>Galeropsidaceae</taxon>
        <taxon>Panaeolus</taxon>
    </lineage>
</organism>
<dbReference type="InterPro" id="IPR008972">
    <property type="entry name" value="Cupredoxin"/>
</dbReference>
<feature type="chain" id="PRO_5019016524" description="Phytocyanin domain-containing protein" evidence="2">
    <location>
        <begin position="21"/>
        <end position="193"/>
    </location>
</feature>
<dbReference type="InterPro" id="IPR052953">
    <property type="entry name" value="Ser-rich/MCO-related"/>
</dbReference>
<evidence type="ECO:0000313" key="3">
    <source>
        <dbReference type="EMBL" id="PPQ66391.1"/>
    </source>
</evidence>
<feature type="signal peptide" evidence="2">
    <location>
        <begin position="1"/>
        <end position="20"/>
    </location>
</feature>
<dbReference type="CDD" id="cd00920">
    <property type="entry name" value="Cupredoxin"/>
    <property type="match status" value="1"/>
</dbReference>
<keyword evidence="2" id="KW-0732">Signal</keyword>
<protein>
    <recommendedName>
        <fullName evidence="5">Phytocyanin domain-containing protein</fullName>
    </recommendedName>
</protein>
<dbReference type="Gene3D" id="2.60.40.420">
    <property type="entry name" value="Cupredoxins - blue copper proteins"/>
    <property type="match status" value="1"/>
</dbReference>
<dbReference type="Proteomes" id="UP000284842">
    <property type="component" value="Unassembled WGS sequence"/>
</dbReference>
<evidence type="ECO:0000256" key="1">
    <source>
        <dbReference type="SAM" id="MobiDB-lite"/>
    </source>
</evidence>
<evidence type="ECO:0008006" key="5">
    <source>
        <dbReference type="Google" id="ProtNLM"/>
    </source>
</evidence>
<sequence length="193" mass="19867">MRFFNSALLAVSAIVSAVSAVEYNVIVGKDNLNVYDPPSITGVQNGDTIKFRLLILSAVDQSVTQSTFDKPCTAREPGVDSGFFPVEAGATVFPEWTIRIDNATAPLWFFCNRAPHCAAGMVFAINPTAERTFDTFQAIAKGEATATPAAGTPATTDAPAPGTDAPSGGAAGLSAPKFASIIAALGVVASLAL</sequence>
<dbReference type="AlphaFoldDB" id="A0A409VJF3"/>
<comment type="caution">
    <text evidence="3">The sequence shown here is derived from an EMBL/GenBank/DDBJ whole genome shotgun (WGS) entry which is preliminary data.</text>
</comment>
<evidence type="ECO:0000313" key="4">
    <source>
        <dbReference type="Proteomes" id="UP000284842"/>
    </source>
</evidence>